<accession>A0A151AEC7</accession>
<feature type="binding site" evidence="6">
    <location>
        <position position="46"/>
    </location>
    <ligand>
        <name>GTP</name>
        <dbReference type="ChEBI" id="CHEBI:37565"/>
    </ligand>
</feature>
<keyword evidence="2 6" id="KW-0547">Nucleotide-binding</keyword>
<keyword evidence="4 6" id="KW-0173">Coenzyme A biosynthesis</keyword>
<sequence length="184" mass="19650">MADAEVLVRLPESLRGAFKDPMGPVETDAEVLLGDVSGSLIAVGDVVAYHFERIGRTPDVAVVDGLTERDAVDPEVADTLEASGARRLEATNPAAALSASMVRALREAVESEEPVAIDVEGEEDLVTLPALALAPEGASVVYGQPGEGMVHVRVDEATRERARDLLERMDGDHERLWELLDANV</sequence>
<comment type="caution">
    <text evidence="6">Lacks conserved residue(s) required for the propagation of feature annotation.</text>
</comment>
<feature type="binding site" evidence="6">
    <location>
        <position position="45"/>
    </location>
    <ligand>
        <name>GTP</name>
        <dbReference type="ChEBI" id="CHEBI:37565"/>
    </ligand>
</feature>
<dbReference type="Pfam" id="PF04019">
    <property type="entry name" value="DUF359"/>
    <property type="match status" value="1"/>
</dbReference>
<evidence type="ECO:0000313" key="8">
    <source>
        <dbReference type="Proteomes" id="UP000075321"/>
    </source>
</evidence>
<comment type="catalytic activity">
    <reaction evidence="6">
        <text>3'-dephospho-CoA + GTP = GDP + CoA + H(+)</text>
        <dbReference type="Rhea" id="RHEA:61156"/>
        <dbReference type="ChEBI" id="CHEBI:15378"/>
        <dbReference type="ChEBI" id="CHEBI:37565"/>
        <dbReference type="ChEBI" id="CHEBI:57287"/>
        <dbReference type="ChEBI" id="CHEBI:57328"/>
        <dbReference type="ChEBI" id="CHEBI:58189"/>
        <dbReference type="EC" id="2.7.1.237"/>
    </reaction>
</comment>
<dbReference type="AlphaFoldDB" id="A0A151AEC7"/>
<dbReference type="HAMAP" id="MF_00590">
    <property type="entry name" value="Dephospho_CoA_kinase_GTP_dep"/>
    <property type="match status" value="1"/>
</dbReference>
<protein>
    <recommendedName>
        <fullName evidence="6">GTP-dependent dephospho-CoA kinase</fullName>
        <ecNumber evidence="6">2.7.1.237</ecNumber>
    </recommendedName>
    <alternativeName>
        <fullName evidence="6">Dephospho-coenzyme A kinase</fullName>
        <shortName evidence="6">DPCK</shortName>
    </alternativeName>
</protein>
<comment type="caution">
    <text evidence="7">The sequence shown here is derived from an EMBL/GenBank/DDBJ whole genome shotgun (WGS) entry which is preliminary data.</text>
</comment>
<evidence type="ECO:0000256" key="2">
    <source>
        <dbReference type="ARBA" id="ARBA00022741"/>
    </source>
</evidence>
<dbReference type="UniPathway" id="UPA00241"/>
<name>A0A151AEC7_9EURY</name>
<evidence type="ECO:0000256" key="4">
    <source>
        <dbReference type="ARBA" id="ARBA00022993"/>
    </source>
</evidence>
<dbReference type="PIRSF" id="PIRSF006533">
    <property type="entry name" value="UCP006533"/>
    <property type="match status" value="1"/>
</dbReference>
<comment type="function">
    <text evidence="6">Catalyzes the GTP-dependent phosphorylation of the 3'-hydroxyl group of dephosphocoenzyme A to form coenzyme A (CoA).</text>
</comment>
<dbReference type="GO" id="GO:0016301">
    <property type="term" value="F:kinase activity"/>
    <property type="evidence" value="ECO:0007669"/>
    <property type="project" value="UniProtKB-UniRule"/>
</dbReference>
<comment type="pathway">
    <text evidence="6">Cofactor biosynthesis; coenzyme A biosynthesis.</text>
</comment>
<dbReference type="Proteomes" id="UP000075321">
    <property type="component" value="Unassembled WGS sequence"/>
</dbReference>
<comment type="similarity">
    <text evidence="6">Belongs to the GTP-dependent DPCK family.</text>
</comment>
<dbReference type="GO" id="GO:0015937">
    <property type="term" value="P:coenzyme A biosynthetic process"/>
    <property type="evidence" value="ECO:0007669"/>
    <property type="project" value="UniProtKB-UniRule"/>
</dbReference>
<dbReference type="PANTHER" id="PTHR40732">
    <property type="entry name" value="UPF0218 PROTEIN TK1697"/>
    <property type="match status" value="1"/>
</dbReference>
<organism evidence="7 8">
    <name type="scientific">Halalkalicoccus paucihalophilus</name>
    <dbReference type="NCBI Taxonomy" id="1008153"/>
    <lineage>
        <taxon>Archaea</taxon>
        <taxon>Methanobacteriati</taxon>
        <taxon>Methanobacteriota</taxon>
        <taxon>Stenosarchaea group</taxon>
        <taxon>Halobacteria</taxon>
        <taxon>Halobacteriales</taxon>
        <taxon>Halococcaceae</taxon>
        <taxon>Halalkalicoccus</taxon>
    </lineage>
</organism>
<reference evidence="7 8" key="1">
    <citation type="submission" date="2016-02" db="EMBL/GenBank/DDBJ databases">
        <title>Genome sequence of Halalkalicoccus paucihalophilus DSM 24557.</title>
        <authorList>
            <person name="Poehlein A."/>
            <person name="Daniel R."/>
        </authorList>
    </citation>
    <scope>NUCLEOTIDE SEQUENCE [LARGE SCALE GENOMIC DNA]</scope>
    <source>
        <strain evidence="7 8">DSM 24557</strain>
    </source>
</reference>
<feature type="binding site" evidence="6">
    <location>
        <position position="64"/>
    </location>
    <ligand>
        <name>GTP</name>
        <dbReference type="ChEBI" id="CHEBI:37565"/>
    </ligand>
</feature>
<feature type="binding site" evidence="6">
    <location>
        <position position="47"/>
    </location>
    <ligand>
        <name>GTP</name>
        <dbReference type="ChEBI" id="CHEBI:37565"/>
    </ligand>
</feature>
<evidence type="ECO:0000313" key="7">
    <source>
        <dbReference type="EMBL" id="KYH26048.1"/>
    </source>
</evidence>
<dbReference type="EMBL" id="LTAZ01000004">
    <property type="protein sequence ID" value="KYH26048.1"/>
    <property type="molecule type" value="Genomic_DNA"/>
</dbReference>
<evidence type="ECO:0000256" key="6">
    <source>
        <dbReference type="HAMAP-Rule" id="MF_00590"/>
    </source>
</evidence>
<dbReference type="OrthoDB" id="15447at2157"/>
<dbReference type="PANTHER" id="PTHR40732:SF1">
    <property type="entry name" value="GTP-DEPENDENT DEPHOSPHO-COA KINASE"/>
    <property type="match status" value="1"/>
</dbReference>
<gene>
    <name evidence="7" type="ORF">HAPAU_11390</name>
</gene>
<feature type="binding site" evidence="6">
    <location>
        <position position="123"/>
    </location>
    <ligand>
        <name>GTP</name>
        <dbReference type="ChEBI" id="CHEBI:37565"/>
    </ligand>
</feature>
<keyword evidence="8" id="KW-1185">Reference proteome</keyword>
<dbReference type="EC" id="2.7.1.237" evidence="6"/>
<keyword evidence="3 6" id="KW-0418">Kinase</keyword>
<keyword evidence="1 6" id="KW-0808">Transferase</keyword>
<evidence type="ECO:0000256" key="1">
    <source>
        <dbReference type="ARBA" id="ARBA00022679"/>
    </source>
</evidence>
<dbReference type="InterPro" id="IPR007164">
    <property type="entry name" value="GTP-dep_dephospho-CoA_kin"/>
</dbReference>
<keyword evidence="5 6" id="KW-0342">GTP-binding</keyword>
<evidence type="ECO:0000256" key="3">
    <source>
        <dbReference type="ARBA" id="ARBA00022777"/>
    </source>
</evidence>
<dbReference type="PATRIC" id="fig|1008153.3.peg.1143"/>
<evidence type="ECO:0000256" key="5">
    <source>
        <dbReference type="ARBA" id="ARBA00023134"/>
    </source>
</evidence>
<dbReference type="GO" id="GO:0005525">
    <property type="term" value="F:GTP binding"/>
    <property type="evidence" value="ECO:0007669"/>
    <property type="project" value="UniProtKB-UniRule"/>
</dbReference>
<proteinExistence type="inferred from homology"/>
<dbReference type="RefSeq" id="WP_066380468.1">
    <property type="nucleotide sequence ID" value="NZ_LTAZ01000004.1"/>
</dbReference>